<proteinExistence type="predicted"/>
<sequence length="169" mass="20030">MAFVWVYMPKWHLWFGGFLSCYLSGNYSPWYYRFCVAVFATALFYFSHMFGHPIYLVRYGTVKKEVRHLDAIKESVKAKMPEAYEDYMDDTWKRATTPQPELFGAIVPVHESQMVQMQHRTALYNTSVTDGDYRMGAWLATRLWSYVNRPREEKGTARQEKPEKNLLKQ</sequence>
<evidence type="ECO:0000256" key="1">
    <source>
        <dbReference type="SAM" id="MobiDB-lite"/>
    </source>
</evidence>
<keyword evidence="2" id="KW-0472">Membrane</keyword>
<dbReference type="AlphaFoldDB" id="A0A7S4HGF2"/>
<evidence type="ECO:0000256" key="2">
    <source>
        <dbReference type="SAM" id="Phobius"/>
    </source>
</evidence>
<keyword evidence="2" id="KW-0812">Transmembrane</keyword>
<keyword evidence="2" id="KW-1133">Transmembrane helix</keyword>
<name>A0A7S4HGF2_9EUKA</name>
<reference evidence="3" key="1">
    <citation type="submission" date="2021-01" db="EMBL/GenBank/DDBJ databases">
        <authorList>
            <person name="Corre E."/>
            <person name="Pelletier E."/>
            <person name="Niang G."/>
            <person name="Scheremetjew M."/>
            <person name="Finn R."/>
            <person name="Kale V."/>
            <person name="Holt S."/>
            <person name="Cochrane G."/>
            <person name="Meng A."/>
            <person name="Brown T."/>
            <person name="Cohen L."/>
        </authorList>
    </citation>
    <scope>NUCLEOTIDE SEQUENCE</scope>
    <source>
        <strain evidence="3">UIO037</strain>
    </source>
</reference>
<protein>
    <submittedName>
        <fullName evidence="3">Uncharacterized protein</fullName>
    </submittedName>
</protein>
<gene>
    <name evidence="3" type="ORF">CPOL0286_LOCUS3692</name>
</gene>
<evidence type="ECO:0000313" key="3">
    <source>
        <dbReference type="EMBL" id="CAE2198338.1"/>
    </source>
</evidence>
<dbReference type="EMBL" id="HBKO01007883">
    <property type="protein sequence ID" value="CAE2198338.1"/>
    <property type="molecule type" value="Transcribed_RNA"/>
</dbReference>
<accession>A0A7S4HGF2</accession>
<feature type="transmembrane region" description="Helical" evidence="2">
    <location>
        <begin position="30"/>
        <end position="57"/>
    </location>
</feature>
<feature type="region of interest" description="Disordered" evidence="1">
    <location>
        <begin position="150"/>
        <end position="169"/>
    </location>
</feature>
<organism evidence="3">
    <name type="scientific">Prymnesium polylepis</name>
    <dbReference type="NCBI Taxonomy" id="72548"/>
    <lineage>
        <taxon>Eukaryota</taxon>
        <taxon>Haptista</taxon>
        <taxon>Haptophyta</taxon>
        <taxon>Prymnesiophyceae</taxon>
        <taxon>Prymnesiales</taxon>
        <taxon>Prymnesiaceae</taxon>
        <taxon>Prymnesium</taxon>
    </lineage>
</organism>